<evidence type="ECO:0000256" key="1">
    <source>
        <dbReference type="SAM" id="MobiDB-lite"/>
    </source>
</evidence>
<feature type="region of interest" description="Disordered" evidence="1">
    <location>
        <begin position="77"/>
        <end position="109"/>
    </location>
</feature>
<evidence type="ECO:0000313" key="3">
    <source>
        <dbReference type="Proteomes" id="UP000250572"/>
    </source>
</evidence>
<gene>
    <name evidence="2" type="ORF">CCH79_00019456</name>
</gene>
<proteinExistence type="predicted"/>
<name>A0A315V2N0_GAMAF</name>
<reference evidence="2 3" key="1">
    <citation type="journal article" date="2018" name="G3 (Bethesda)">
        <title>A High-Quality Reference Genome for the Invasive Mosquitofish Gambusia affinis Using a Chicago Library.</title>
        <authorList>
            <person name="Hoffberg S.L."/>
            <person name="Troendle N.J."/>
            <person name="Glenn T.C."/>
            <person name="Mahmud O."/>
            <person name="Louha S."/>
            <person name="Chalopin D."/>
            <person name="Bennetzen J.L."/>
            <person name="Mauricio R."/>
        </authorList>
    </citation>
    <scope>NUCLEOTIDE SEQUENCE [LARGE SCALE GENOMIC DNA]</scope>
    <source>
        <strain evidence="2">NE01/NJP1002.9</strain>
        <tissue evidence="2">Muscle</tissue>
    </source>
</reference>
<evidence type="ECO:0008006" key="4">
    <source>
        <dbReference type="Google" id="ProtNLM"/>
    </source>
</evidence>
<accession>A0A315V2N0</accession>
<dbReference type="AlphaFoldDB" id="A0A315V2N0"/>
<dbReference type="EMBL" id="NHOQ01002451">
    <property type="protein sequence ID" value="PWA16999.1"/>
    <property type="molecule type" value="Genomic_DNA"/>
</dbReference>
<keyword evidence="3" id="KW-1185">Reference proteome</keyword>
<feature type="compositionally biased region" description="Polar residues" evidence="1">
    <location>
        <begin position="100"/>
        <end position="109"/>
    </location>
</feature>
<sequence length="109" mass="12557">MFADDTTVVGLIRNDDGALYKEEIQNLSHKTKELIVDYRRSRRTVRPAVTIQWKEVERMDNIKFLGIHITLNLTRPLNTSSEEEGPTKTLLPQEIEKGQTPCSVTQEFL</sequence>
<dbReference type="Proteomes" id="UP000250572">
    <property type="component" value="Unassembled WGS sequence"/>
</dbReference>
<comment type="caution">
    <text evidence="2">The sequence shown here is derived from an EMBL/GenBank/DDBJ whole genome shotgun (WGS) entry which is preliminary data.</text>
</comment>
<organism evidence="2 3">
    <name type="scientific">Gambusia affinis</name>
    <name type="common">Western mosquitofish</name>
    <name type="synonym">Heterandria affinis</name>
    <dbReference type="NCBI Taxonomy" id="33528"/>
    <lineage>
        <taxon>Eukaryota</taxon>
        <taxon>Metazoa</taxon>
        <taxon>Chordata</taxon>
        <taxon>Craniata</taxon>
        <taxon>Vertebrata</taxon>
        <taxon>Euteleostomi</taxon>
        <taxon>Actinopterygii</taxon>
        <taxon>Neopterygii</taxon>
        <taxon>Teleostei</taxon>
        <taxon>Neoteleostei</taxon>
        <taxon>Acanthomorphata</taxon>
        <taxon>Ovalentaria</taxon>
        <taxon>Atherinomorphae</taxon>
        <taxon>Cyprinodontiformes</taxon>
        <taxon>Poeciliidae</taxon>
        <taxon>Poeciliinae</taxon>
        <taxon>Gambusia</taxon>
    </lineage>
</organism>
<evidence type="ECO:0000313" key="2">
    <source>
        <dbReference type="EMBL" id="PWA16999.1"/>
    </source>
</evidence>
<protein>
    <recommendedName>
        <fullName evidence="4">Reverse transcriptase domain-containing protein</fullName>
    </recommendedName>
</protein>